<evidence type="ECO:0000313" key="14">
    <source>
        <dbReference type="Proteomes" id="UP000053268"/>
    </source>
</evidence>
<dbReference type="PANTHER" id="PTHR43721:SF2">
    <property type="entry name" value="ELONGATION FACTOR TU, MITOCHONDRIAL"/>
    <property type="match status" value="1"/>
</dbReference>
<feature type="domain" description="Tr-type G" evidence="12">
    <location>
        <begin position="25"/>
        <end position="237"/>
    </location>
</feature>
<accession>A0A0N1I5I0</accession>
<dbReference type="NCBIfam" id="TIGR00231">
    <property type="entry name" value="small_GTP"/>
    <property type="match status" value="1"/>
</dbReference>
<evidence type="ECO:0000256" key="10">
    <source>
        <dbReference type="ARBA" id="ARBA00023134"/>
    </source>
</evidence>
<evidence type="ECO:0000256" key="11">
    <source>
        <dbReference type="SAM" id="MobiDB-lite"/>
    </source>
</evidence>
<gene>
    <name evidence="13" type="ORF">RR46_00765</name>
</gene>
<sequence>MILAYRGFSLIQKYCTKAKVKTKEKKHCNIGTIGHVDHGKTTLTAAITKVLSKDGSAQFVSYDEIDKAPEEKARGITINAAHVGYSTKTRHYAHTDCPGHADYIRNMISGASQMDAAILVVAANDGPMPQTREHLLLAKQVGIQYILVYINKADIVDNELIELVEIEMREMLTDFGYDGITVPMIIGSALKALNEDDSEYANDFIQCRKVAEHVVEKIVGGGDVNGASGSKPTNEDSGNDPPEERVELLCCDQVLDPNMDLRTVRHFIWKSNVEFTLHYRVLKQ</sequence>
<organism evidence="13 14">
    <name type="scientific">Papilio xuthus</name>
    <name type="common">Asian swallowtail butterfly</name>
    <dbReference type="NCBI Taxonomy" id="66420"/>
    <lineage>
        <taxon>Eukaryota</taxon>
        <taxon>Metazoa</taxon>
        <taxon>Ecdysozoa</taxon>
        <taxon>Arthropoda</taxon>
        <taxon>Hexapoda</taxon>
        <taxon>Insecta</taxon>
        <taxon>Pterygota</taxon>
        <taxon>Neoptera</taxon>
        <taxon>Endopterygota</taxon>
        <taxon>Lepidoptera</taxon>
        <taxon>Glossata</taxon>
        <taxon>Ditrysia</taxon>
        <taxon>Papilionoidea</taxon>
        <taxon>Papilionidae</taxon>
        <taxon>Papilioninae</taxon>
        <taxon>Papilio</taxon>
    </lineage>
</organism>
<dbReference type="CDD" id="cd01884">
    <property type="entry name" value="EF_Tu"/>
    <property type="match status" value="1"/>
</dbReference>
<dbReference type="Pfam" id="PF00009">
    <property type="entry name" value="GTP_EFTU"/>
    <property type="match status" value="1"/>
</dbReference>
<evidence type="ECO:0000256" key="8">
    <source>
        <dbReference type="ARBA" id="ARBA00022842"/>
    </source>
</evidence>
<dbReference type="EC" id="3.6.5.3" evidence="2"/>
<dbReference type="Pfam" id="PF11816">
    <property type="entry name" value="DUF3337"/>
    <property type="match status" value="1"/>
</dbReference>
<evidence type="ECO:0000256" key="6">
    <source>
        <dbReference type="ARBA" id="ARBA00022768"/>
    </source>
</evidence>
<dbReference type="InterPro" id="IPR021772">
    <property type="entry name" value="WDR48/Bun107"/>
</dbReference>
<dbReference type="PRINTS" id="PR00315">
    <property type="entry name" value="ELONGATNFCT"/>
</dbReference>
<dbReference type="GO" id="GO:0003924">
    <property type="term" value="F:GTPase activity"/>
    <property type="evidence" value="ECO:0007669"/>
    <property type="project" value="InterPro"/>
</dbReference>
<evidence type="ECO:0000256" key="9">
    <source>
        <dbReference type="ARBA" id="ARBA00022917"/>
    </source>
</evidence>
<comment type="subunit">
    <text evidence="1">Monomer.</text>
</comment>
<dbReference type="AlphaFoldDB" id="A0A0N1I5I0"/>
<dbReference type="STRING" id="66420.A0A0N1I5I0"/>
<dbReference type="PANTHER" id="PTHR43721">
    <property type="entry name" value="ELONGATION FACTOR TU-RELATED"/>
    <property type="match status" value="1"/>
</dbReference>
<dbReference type="InterPro" id="IPR005225">
    <property type="entry name" value="Small_GTP-bd"/>
</dbReference>
<dbReference type="GO" id="GO:0046872">
    <property type="term" value="F:metal ion binding"/>
    <property type="evidence" value="ECO:0007669"/>
    <property type="project" value="UniProtKB-KW"/>
</dbReference>
<keyword evidence="9" id="KW-0648">Protein biosynthesis</keyword>
<dbReference type="InterPro" id="IPR000795">
    <property type="entry name" value="T_Tr_GTP-bd_dom"/>
</dbReference>
<dbReference type="GO" id="GO:0005739">
    <property type="term" value="C:mitochondrion"/>
    <property type="evidence" value="ECO:0007669"/>
    <property type="project" value="TreeGrafter"/>
</dbReference>
<dbReference type="SUPFAM" id="SSF52540">
    <property type="entry name" value="P-loop containing nucleoside triphosphate hydrolases"/>
    <property type="match status" value="1"/>
</dbReference>
<feature type="region of interest" description="Disordered" evidence="11">
    <location>
        <begin position="221"/>
        <end position="243"/>
    </location>
</feature>
<evidence type="ECO:0000256" key="3">
    <source>
        <dbReference type="ARBA" id="ARBA00022490"/>
    </source>
</evidence>
<keyword evidence="6 13" id="KW-0251">Elongation factor</keyword>
<evidence type="ECO:0000256" key="7">
    <source>
        <dbReference type="ARBA" id="ARBA00022801"/>
    </source>
</evidence>
<evidence type="ECO:0000313" key="13">
    <source>
        <dbReference type="EMBL" id="KPJ04557.1"/>
    </source>
</evidence>
<evidence type="ECO:0000256" key="1">
    <source>
        <dbReference type="ARBA" id="ARBA00011245"/>
    </source>
</evidence>
<dbReference type="InterPro" id="IPR031157">
    <property type="entry name" value="G_TR_CS"/>
</dbReference>
<dbReference type="Gene3D" id="3.40.50.300">
    <property type="entry name" value="P-loop containing nucleotide triphosphate hydrolases"/>
    <property type="match status" value="1"/>
</dbReference>
<dbReference type="FunFam" id="3.40.50.300:FF:000576">
    <property type="entry name" value="Elongation factor Tu"/>
    <property type="match status" value="1"/>
</dbReference>
<dbReference type="GO" id="GO:0070125">
    <property type="term" value="P:mitochondrial translational elongation"/>
    <property type="evidence" value="ECO:0007669"/>
    <property type="project" value="TreeGrafter"/>
</dbReference>
<keyword evidence="5" id="KW-0547">Nucleotide-binding</keyword>
<evidence type="ECO:0000256" key="4">
    <source>
        <dbReference type="ARBA" id="ARBA00022723"/>
    </source>
</evidence>
<name>A0A0N1I5I0_PAPXU</name>
<dbReference type="EMBL" id="KQ458925">
    <property type="protein sequence ID" value="KPJ04557.1"/>
    <property type="molecule type" value="Genomic_DNA"/>
</dbReference>
<dbReference type="GO" id="GO:0003746">
    <property type="term" value="F:translation elongation factor activity"/>
    <property type="evidence" value="ECO:0007669"/>
    <property type="project" value="UniProtKB-KW"/>
</dbReference>
<dbReference type="InterPro" id="IPR041709">
    <property type="entry name" value="EF-Tu_GTP-bd"/>
</dbReference>
<keyword evidence="4" id="KW-0479">Metal-binding</keyword>
<keyword evidence="7" id="KW-0378">Hydrolase</keyword>
<dbReference type="InterPro" id="IPR027417">
    <property type="entry name" value="P-loop_NTPase"/>
</dbReference>
<evidence type="ECO:0000256" key="5">
    <source>
        <dbReference type="ARBA" id="ARBA00022741"/>
    </source>
</evidence>
<dbReference type="InterPro" id="IPR050055">
    <property type="entry name" value="EF-Tu_GTPase"/>
</dbReference>
<proteinExistence type="predicted"/>
<dbReference type="Proteomes" id="UP000053268">
    <property type="component" value="Unassembled WGS sequence"/>
</dbReference>
<dbReference type="PROSITE" id="PS51722">
    <property type="entry name" value="G_TR_2"/>
    <property type="match status" value="1"/>
</dbReference>
<keyword evidence="8" id="KW-0460">Magnesium</keyword>
<feature type="compositionally biased region" description="Polar residues" evidence="11">
    <location>
        <begin position="227"/>
        <end position="236"/>
    </location>
</feature>
<evidence type="ECO:0000256" key="2">
    <source>
        <dbReference type="ARBA" id="ARBA00011986"/>
    </source>
</evidence>
<reference evidence="13 14" key="1">
    <citation type="journal article" date="2015" name="Nat. Commun.">
        <title>Outbred genome sequencing and CRISPR/Cas9 gene editing in butterflies.</title>
        <authorList>
            <person name="Li X."/>
            <person name="Fan D."/>
            <person name="Zhang W."/>
            <person name="Liu G."/>
            <person name="Zhang L."/>
            <person name="Zhao L."/>
            <person name="Fang X."/>
            <person name="Chen L."/>
            <person name="Dong Y."/>
            <person name="Chen Y."/>
            <person name="Ding Y."/>
            <person name="Zhao R."/>
            <person name="Feng M."/>
            <person name="Zhu Y."/>
            <person name="Feng Y."/>
            <person name="Jiang X."/>
            <person name="Zhu D."/>
            <person name="Xiang H."/>
            <person name="Feng X."/>
            <person name="Li S."/>
            <person name="Wang J."/>
            <person name="Zhang G."/>
            <person name="Kronforst M.R."/>
            <person name="Wang W."/>
        </authorList>
    </citation>
    <scope>NUCLEOTIDE SEQUENCE [LARGE SCALE GENOMIC DNA]</scope>
    <source>
        <strain evidence="13">Ya'a_city_454_Px</strain>
        <tissue evidence="13">Whole body</tissue>
    </source>
</reference>
<keyword evidence="14" id="KW-1185">Reference proteome</keyword>
<keyword evidence="3" id="KW-0963">Cytoplasm</keyword>
<protein>
    <recommendedName>
        <fullName evidence="2">protein-synthesizing GTPase</fullName>
        <ecNumber evidence="2">3.6.5.3</ecNumber>
    </recommendedName>
</protein>
<dbReference type="GO" id="GO:0005525">
    <property type="term" value="F:GTP binding"/>
    <property type="evidence" value="ECO:0007669"/>
    <property type="project" value="UniProtKB-KW"/>
</dbReference>
<dbReference type="PROSITE" id="PS00301">
    <property type="entry name" value="G_TR_1"/>
    <property type="match status" value="1"/>
</dbReference>
<keyword evidence="10" id="KW-0342">GTP-binding</keyword>
<evidence type="ECO:0000259" key="12">
    <source>
        <dbReference type="PROSITE" id="PS51722"/>
    </source>
</evidence>